<reference evidence="4" key="1">
    <citation type="submission" date="2025-08" db="UniProtKB">
        <authorList>
            <consortium name="Ensembl"/>
        </authorList>
    </citation>
    <scope>IDENTIFICATION</scope>
</reference>
<dbReference type="GO" id="GO:0005634">
    <property type="term" value="C:nucleus"/>
    <property type="evidence" value="ECO:0007669"/>
    <property type="project" value="TreeGrafter"/>
</dbReference>
<evidence type="ECO:0000313" key="4">
    <source>
        <dbReference type="Ensembl" id="ENSPKIP00000018222.1"/>
    </source>
</evidence>
<dbReference type="PANTHER" id="PTHR13261:SF0">
    <property type="entry name" value="BRCA2 AND CDKN1A-INTERACTING PROTEIN"/>
    <property type="match status" value="1"/>
</dbReference>
<dbReference type="Proteomes" id="UP000261540">
    <property type="component" value="Unplaced"/>
</dbReference>
<dbReference type="Ensembl" id="ENSPKIT00000042752.1">
    <property type="protein sequence ID" value="ENSPKIP00000018222.1"/>
    <property type="gene ID" value="ENSPKIG00000003838.1"/>
</dbReference>
<keyword evidence="5" id="KW-1185">Reference proteome</keyword>
<name>A0A3B3RHY0_9TELE</name>
<organism evidence="4 5">
    <name type="scientific">Paramormyrops kingsleyae</name>
    <dbReference type="NCBI Taxonomy" id="1676925"/>
    <lineage>
        <taxon>Eukaryota</taxon>
        <taxon>Metazoa</taxon>
        <taxon>Chordata</taxon>
        <taxon>Craniata</taxon>
        <taxon>Vertebrata</taxon>
        <taxon>Euteleostomi</taxon>
        <taxon>Actinopterygii</taxon>
        <taxon>Neopterygii</taxon>
        <taxon>Teleostei</taxon>
        <taxon>Osteoglossocephala</taxon>
        <taxon>Osteoglossomorpha</taxon>
        <taxon>Osteoglossiformes</taxon>
        <taxon>Mormyridae</taxon>
        <taxon>Paramormyrops</taxon>
    </lineage>
</organism>
<evidence type="ECO:0000256" key="2">
    <source>
        <dbReference type="ARBA" id="ARBA00006781"/>
    </source>
</evidence>
<dbReference type="Pfam" id="PF13862">
    <property type="entry name" value="BCCIP"/>
    <property type="match status" value="1"/>
</dbReference>
<reference evidence="4" key="2">
    <citation type="submission" date="2025-09" db="UniProtKB">
        <authorList>
            <consortium name="Ensembl"/>
        </authorList>
    </citation>
    <scope>IDENTIFICATION</scope>
</reference>
<dbReference type="AlphaFoldDB" id="A0A3B3RHY0"/>
<feature type="compositionally biased region" description="Basic residues" evidence="3">
    <location>
        <begin position="1"/>
        <end position="10"/>
    </location>
</feature>
<feature type="region of interest" description="Disordered" evidence="3">
    <location>
        <begin position="1"/>
        <end position="43"/>
    </location>
</feature>
<dbReference type="GO" id="GO:0000922">
    <property type="term" value="C:spindle pole"/>
    <property type="evidence" value="ECO:0007669"/>
    <property type="project" value="UniProtKB-SubCell"/>
</dbReference>
<comment type="subcellular location">
    <subcellularLocation>
        <location evidence="1">Cytoplasm</location>
        <location evidence="1">Cytoskeleton</location>
        <location evidence="1">Spindle pole</location>
    </subcellularLocation>
</comment>
<proteinExistence type="inferred from homology"/>
<dbReference type="PANTHER" id="PTHR13261">
    <property type="entry name" value="BRCA2 AND CDKN1A INTERACTING PROTEIN"/>
    <property type="match status" value="1"/>
</dbReference>
<dbReference type="STRING" id="1676925.ENSPKIP00000018222"/>
<dbReference type="GeneTree" id="ENSGT00390000000696"/>
<protein>
    <submittedName>
        <fullName evidence="4">BRCA2 and CDKN1A interacting protein</fullName>
    </submittedName>
</protein>
<evidence type="ECO:0000313" key="5">
    <source>
        <dbReference type="Proteomes" id="UP000261540"/>
    </source>
</evidence>
<feature type="compositionally biased region" description="Acidic residues" evidence="3">
    <location>
        <begin position="27"/>
        <end position="43"/>
    </location>
</feature>
<evidence type="ECO:0000256" key="3">
    <source>
        <dbReference type="SAM" id="MobiDB-lite"/>
    </source>
</evidence>
<dbReference type="InterPro" id="IPR025602">
    <property type="entry name" value="BCP1_family"/>
</dbReference>
<comment type="similarity">
    <text evidence="2">Belongs to the BCP1 family.</text>
</comment>
<evidence type="ECO:0000256" key="1">
    <source>
        <dbReference type="ARBA" id="ARBA00004647"/>
    </source>
</evidence>
<accession>A0A3B3RHY0</accession>
<sequence>MASSAKRRAVGVRQEPEESGSDSSEGSFDESGDSGEEDSNNSNEEINEEVIVDFEAHTISDNDFNGIRKLLQQLFLKANVDVSELTDIIIQQNHIGSVIRQGEVEDSDDEDDDDEVFGFISMLNLTERKGVPCVEQVKELLLAQCEKVCPHSVVEELEKTLKDAGKPVGLLLSERFINVPPQIALPLHKQLQDEIAEAQKTNKPSSRCRYCLMISKTYMAEKKTGQKEELMFCNAEEEFFYEQATTKFNYSVQEEADSCLGGRWSFDDIPMKPFRTVMLIPSDRMGVVMDKLREYLTVLRAAERETVHFTVWPTSPLRLSLFPLVRTGLVGPPSLHDASVSLVRITLMLLAVKCVGLLLSVFAVGGEVQEVLQNVFALTVGQVVEEVLWHHLCESRNKIKLCLMESGDFLIDISEH</sequence>